<evidence type="ECO:0000259" key="3">
    <source>
        <dbReference type="Pfam" id="PF00534"/>
    </source>
</evidence>
<dbReference type="PANTHER" id="PTHR12526">
    <property type="entry name" value="GLYCOSYLTRANSFERASE"/>
    <property type="match status" value="1"/>
</dbReference>
<accession>A0A1G2U1R4</accession>
<organism evidence="5 6">
    <name type="scientific">Candidatus Zambryskibacteria bacterium RIFCSPLOWO2_01_FULL_45_21</name>
    <dbReference type="NCBI Taxonomy" id="1802761"/>
    <lineage>
        <taxon>Bacteria</taxon>
        <taxon>Candidatus Zambryskiibacteriota</taxon>
    </lineage>
</organism>
<sequence>MKVLMFGWELPPFNSGGLGVACWGLSRSLADLGVDLVFVLPNSHDISSDKYRILFADNNISMRGVNTLLTPYITSEEYRKKRGRGGLYGHSLMEEVLRYAKLSGDIAREETFDVIHAHDWLSFLSGVEAKRVSGKPLVVHVHATEFDRTGNGKINQFVYDIEREGMQKADRVVAISQYIKDLVIDKYGIDPRKIRVVHNGINEEDYVTETNTPTFIKRLKEDGKKIVLFVGRITLQKGPDYFVKMAEKVRQYYEDVYFVVAGSGDMEGQMIREVNRRGLSDRFIFTGFLRGGDLDTVYAASDVYVMPSVSEPFGITPLEAALHGVPAIISKVSGVKEVLTHSLVSDFWDVDDMADKVISVLENQSLKNTLGNNSAIQIKSINWREAAKKCIDMYTELLRPVVS</sequence>
<dbReference type="EMBL" id="MHWE01000018">
    <property type="protein sequence ID" value="OHB03465.1"/>
    <property type="molecule type" value="Genomic_DNA"/>
</dbReference>
<dbReference type="InterPro" id="IPR028098">
    <property type="entry name" value="Glyco_trans_4-like_N"/>
</dbReference>
<feature type="domain" description="Glycosyltransferase subfamily 4-like N-terminal" evidence="4">
    <location>
        <begin position="16"/>
        <end position="204"/>
    </location>
</feature>
<dbReference type="PROSITE" id="PS51257">
    <property type="entry name" value="PROKAR_LIPOPROTEIN"/>
    <property type="match status" value="1"/>
</dbReference>
<evidence type="ECO:0000256" key="1">
    <source>
        <dbReference type="ARBA" id="ARBA00022676"/>
    </source>
</evidence>
<evidence type="ECO:0000256" key="2">
    <source>
        <dbReference type="ARBA" id="ARBA00022679"/>
    </source>
</evidence>
<evidence type="ECO:0000313" key="6">
    <source>
        <dbReference type="Proteomes" id="UP000176800"/>
    </source>
</evidence>
<dbReference type="Pfam" id="PF13439">
    <property type="entry name" value="Glyco_transf_4"/>
    <property type="match status" value="1"/>
</dbReference>
<dbReference type="Proteomes" id="UP000176800">
    <property type="component" value="Unassembled WGS sequence"/>
</dbReference>
<dbReference type="Pfam" id="PF00534">
    <property type="entry name" value="Glycos_transf_1"/>
    <property type="match status" value="1"/>
</dbReference>
<keyword evidence="2" id="KW-0808">Transferase</keyword>
<feature type="domain" description="Glycosyl transferase family 1" evidence="3">
    <location>
        <begin position="217"/>
        <end position="374"/>
    </location>
</feature>
<protein>
    <recommendedName>
        <fullName evidence="7">4-alpha-glucanotransferase</fullName>
    </recommendedName>
</protein>
<evidence type="ECO:0000259" key="4">
    <source>
        <dbReference type="Pfam" id="PF13439"/>
    </source>
</evidence>
<name>A0A1G2U1R4_9BACT</name>
<gene>
    <name evidence="5" type="ORF">A3B14_02960</name>
</gene>
<evidence type="ECO:0008006" key="7">
    <source>
        <dbReference type="Google" id="ProtNLM"/>
    </source>
</evidence>
<dbReference type="Gene3D" id="3.40.50.2000">
    <property type="entry name" value="Glycogen Phosphorylase B"/>
    <property type="match status" value="2"/>
</dbReference>
<dbReference type="GO" id="GO:0016757">
    <property type="term" value="F:glycosyltransferase activity"/>
    <property type="evidence" value="ECO:0007669"/>
    <property type="project" value="UniProtKB-KW"/>
</dbReference>
<dbReference type="CDD" id="cd03801">
    <property type="entry name" value="GT4_PimA-like"/>
    <property type="match status" value="1"/>
</dbReference>
<dbReference type="AlphaFoldDB" id="A0A1G2U1R4"/>
<comment type="caution">
    <text evidence="5">The sequence shown here is derived from an EMBL/GenBank/DDBJ whole genome shotgun (WGS) entry which is preliminary data.</text>
</comment>
<evidence type="ECO:0000313" key="5">
    <source>
        <dbReference type="EMBL" id="OHB03465.1"/>
    </source>
</evidence>
<dbReference type="InterPro" id="IPR001296">
    <property type="entry name" value="Glyco_trans_1"/>
</dbReference>
<reference evidence="5 6" key="1">
    <citation type="journal article" date="2016" name="Nat. Commun.">
        <title>Thousands of microbial genomes shed light on interconnected biogeochemical processes in an aquifer system.</title>
        <authorList>
            <person name="Anantharaman K."/>
            <person name="Brown C.T."/>
            <person name="Hug L.A."/>
            <person name="Sharon I."/>
            <person name="Castelle C.J."/>
            <person name="Probst A.J."/>
            <person name="Thomas B.C."/>
            <person name="Singh A."/>
            <person name="Wilkins M.J."/>
            <person name="Karaoz U."/>
            <person name="Brodie E.L."/>
            <person name="Williams K.H."/>
            <person name="Hubbard S.S."/>
            <person name="Banfield J.F."/>
        </authorList>
    </citation>
    <scope>NUCLEOTIDE SEQUENCE [LARGE SCALE GENOMIC DNA]</scope>
</reference>
<dbReference type="PANTHER" id="PTHR12526:SF510">
    <property type="entry name" value="D-INOSITOL 3-PHOSPHATE GLYCOSYLTRANSFERASE"/>
    <property type="match status" value="1"/>
</dbReference>
<dbReference type="SUPFAM" id="SSF53756">
    <property type="entry name" value="UDP-Glycosyltransferase/glycogen phosphorylase"/>
    <property type="match status" value="1"/>
</dbReference>
<keyword evidence="1" id="KW-0328">Glycosyltransferase</keyword>
<proteinExistence type="predicted"/>